<feature type="domain" description="Antitoxin SocA-like Panacea" evidence="1">
    <location>
        <begin position="32"/>
        <end position="124"/>
    </location>
</feature>
<name>A0AAN4HJQ7_BACTU</name>
<dbReference type="EMBL" id="ARXZ02000004">
    <property type="protein sequence ID" value="ERI00917.1"/>
    <property type="molecule type" value="Genomic_DNA"/>
</dbReference>
<reference evidence="2 3" key="1">
    <citation type="journal article" date="2013" name="Genome Announc.">
        <title>Draft Genome Sequence of Bacillus thuringiensis var. thuringiensis Strain T01-328, a Brazilian Isolate That Produces a Soluble Pesticide Protein, Cry1Ia.</title>
        <authorList>
            <person name="Varani A.M."/>
            <person name="Lemos M.V."/>
            <person name="Fernandes C.C."/>
            <person name="Lemos E.G."/>
            <person name="Alves E.C."/>
            <person name="Desiderio J.A."/>
        </authorList>
    </citation>
    <scope>NUCLEOTIDE SEQUENCE [LARGE SCALE GENOMIC DNA]</scope>
    <source>
        <strain evidence="2 3">T01-328</strain>
    </source>
</reference>
<dbReference type="RefSeq" id="WP_000348586.1">
    <property type="nucleotide sequence ID" value="NZ_ARXZ02000004.1"/>
</dbReference>
<dbReference type="AlphaFoldDB" id="A0AAN4HJQ7"/>
<accession>A0AAN4HJQ7</accession>
<evidence type="ECO:0000313" key="3">
    <source>
        <dbReference type="Proteomes" id="UP000013487"/>
    </source>
</evidence>
<protein>
    <submittedName>
        <fullName evidence="2">Phage-associated protein</fullName>
    </submittedName>
</protein>
<gene>
    <name evidence="2" type="ORF">BTCBT_002472</name>
</gene>
<proteinExistence type="predicted"/>
<organism evidence="2 3">
    <name type="scientific">Bacillus thuringiensis T01-328</name>
    <dbReference type="NCBI Taxonomy" id="1324966"/>
    <lineage>
        <taxon>Bacteria</taxon>
        <taxon>Bacillati</taxon>
        <taxon>Bacillota</taxon>
        <taxon>Bacilli</taxon>
        <taxon>Bacillales</taxon>
        <taxon>Bacillaceae</taxon>
        <taxon>Bacillus</taxon>
        <taxon>Bacillus cereus group</taxon>
    </lineage>
</organism>
<comment type="caution">
    <text evidence="2">The sequence shown here is derived from an EMBL/GenBank/DDBJ whole genome shotgun (WGS) entry which is preliminary data.</text>
</comment>
<evidence type="ECO:0000259" key="1">
    <source>
        <dbReference type="Pfam" id="PF13274"/>
    </source>
</evidence>
<evidence type="ECO:0000313" key="2">
    <source>
        <dbReference type="EMBL" id="ERI00917.1"/>
    </source>
</evidence>
<dbReference type="InterPro" id="IPR025272">
    <property type="entry name" value="SocA_Panacea"/>
</dbReference>
<dbReference type="Pfam" id="PF13274">
    <property type="entry name" value="SocA_Panacea"/>
    <property type="match status" value="1"/>
</dbReference>
<sequence length="156" mass="18981">MDGFCTDVLEIAKYFIFKGKNSEKYRVTNTKLHKLLYFSQGFHLAIENKPIFLEEIYMFEHGPLIKSVHEKYRKYTYHTIPEECNDDFSFNQETREFLDDIWNLFKLYTSKVLEEIITNDEPWKRARENLFLYQIPTEPLDLNFTKEYFKKEYIVA</sequence>
<dbReference type="Proteomes" id="UP000013487">
    <property type="component" value="Unassembled WGS sequence"/>
</dbReference>